<feature type="region of interest" description="Disordered" evidence="1">
    <location>
        <begin position="42"/>
        <end position="64"/>
    </location>
</feature>
<gene>
    <name evidence="2" type="ORF">PSON_ATCC_30995.1.T1060178</name>
</gene>
<dbReference type="OrthoDB" id="293978at2759"/>
<feature type="compositionally biased region" description="Polar residues" evidence="1">
    <location>
        <begin position="43"/>
        <end position="64"/>
    </location>
</feature>
<dbReference type="EMBL" id="CAJJDN010000106">
    <property type="protein sequence ID" value="CAD8114757.1"/>
    <property type="molecule type" value="Genomic_DNA"/>
</dbReference>
<name>A0A8S1QJ88_9CILI</name>
<evidence type="ECO:0000313" key="3">
    <source>
        <dbReference type="Proteomes" id="UP000692954"/>
    </source>
</evidence>
<evidence type="ECO:0000313" key="2">
    <source>
        <dbReference type="EMBL" id="CAD8114757.1"/>
    </source>
</evidence>
<organism evidence="2 3">
    <name type="scientific">Paramecium sonneborni</name>
    <dbReference type="NCBI Taxonomy" id="65129"/>
    <lineage>
        <taxon>Eukaryota</taxon>
        <taxon>Sar</taxon>
        <taxon>Alveolata</taxon>
        <taxon>Ciliophora</taxon>
        <taxon>Intramacronucleata</taxon>
        <taxon>Oligohymenophorea</taxon>
        <taxon>Peniculida</taxon>
        <taxon>Parameciidae</taxon>
        <taxon>Paramecium</taxon>
    </lineage>
</organism>
<evidence type="ECO:0000256" key="1">
    <source>
        <dbReference type="SAM" id="MobiDB-lite"/>
    </source>
</evidence>
<keyword evidence="3" id="KW-1185">Reference proteome</keyword>
<dbReference type="AlphaFoldDB" id="A0A8S1QJ88"/>
<reference evidence="2" key="1">
    <citation type="submission" date="2021-01" db="EMBL/GenBank/DDBJ databases">
        <authorList>
            <consortium name="Genoscope - CEA"/>
            <person name="William W."/>
        </authorList>
    </citation>
    <scope>NUCLEOTIDE SEQUENCE</scope>
</reference>
<proteinExistence type="predicted"/>
<accession>A0A8S1QJ88</accession>
<comment type="caution">
    <text evidence="2">The sequence shown here is derived from an EMBL/GenBank/DDBJ whole genome shotgun (WGS) entry which is preliminary data.</text>
</comment>
<dbReference type="Proteomes" id="UP000692954">
    <property type="component" value="Unassembled WGS sequence"/>
</dbReference>
<sequence>MLSSPSRRLVKKDIKPVRPSMFLNDFDISSLSQLITIKKDGNEASTRSIDTLGSQTQPNDMSDNGSSIFLPVIEEKSKIRFIKQTSNPKQSITSRKVVITQSDSISPMTKSDIYLPSINSIPNSPTKFLIPNHKRHLTNVEEQHKKVEFRKSIQVIDFINNIITKDVIDGSVKPLKKKLQRQQTKMIKKE</sequence>
<protein>
    <submittedName>
        <fullName evidence="2">Uncharacterized protein</fullName>
    </submittedName>
</protein>